<accession>A0A4Z0GV65</accession>
<evidence type="ECO:0000313" key="2">
    <source>
        <dbReference type="EMBL" id="TGB00427.1"/>
    </source>
</evidence>
<protein>
    <submittedName>
        <fullName evidence="2">Uncharacterized protein</fullName>
    </submittedName>
</protein>
<dbReference type="RefSeq" id="WP_135347072.1">
    <property type="nucleotide sequence ID" value="NZ_SRJD01000001.1"/>
</dbReference>
<keyword evidence="1" id="KW-1133">Transmembrane helix</keyword>
<gene>
    <name evidence="2" type="ORF">E4665_01755</name>
</gene>
<organism evidence="2 3">
    <name type="scientific">Sporolactobacillus shoreae</name>
    <dbReference type="NCBI Taxonomy" id="1465501"/>
    <lineage>
        <taxon>Bacteria</taxon>
        <taxon>Bacillati</taxon>
        <taxon>Bacillota</taxon>
        <taxon>Bacilli</taxon>
        <taxon>Bacillales</taxon>
        <taxon>Sporolactobacillaceae</taxon>
        <taxon>Sporolactobacillus</taxon>
    </lineage>
</organism>
<sequence length="73" mass="8202">MIASYLQLLICYFSVGLLMGSMLGLLPFWCMWEKKHVAAFALLLVAWLPIALAAIFAAPLVSHFQVREGSEFR</sequence>
<dbReference type="EMBL" id="SRJD01000001">
    <property type="protein sequence ID" value="TGB00427.1"/>
    <property type="molecule type" value="Genomic_DNA"/>
</dbReference>
<proteinExistence type="predicted"/>
<keyword evidence="1" id="KW-0472">Membrane</keyword>
<keyword evidence="1" id="KW-0812">Transmembrane</keyword>
<reference evidence="2 3" key="1">
    <citation type="journal article" date="2015" name="Int. J. Syst. Evol. Microbiol.">
        <title>Sporolactobacillus shoreae sp. nov. and Sporolactobacillus spathodeae sp. nov., two spore-forming lactic acid bacteria isolated from tree barks in Thailand.</title>
        <authorList>
            <person name="Thamacharoensuk T."/>
            <person name="Kitahara M."/>
            <person name="Ohkuma M."/>
            <person name="Thongchul N."/>
            <person name="Tanasupawat S."/>
        </authorList>
    </citation>
    <scope>NUCLEOTIDE SEQUENCE [LARGE SCALE GENOMIC DNA]</scope>
    <source>
        <strain evidence="2 3">BK92</strain>
    </source>
</reference>
<dbReference type="Proteomes" id="UP000298347">
    <property type="component" value="Unassembled WGS sequence"/>
</dbReference>
<name>A0A4Z0GV65_9BACL</name>
<keyword evidence="3" id="KW-1185">Reference proteome</keyword>
<evidence type="ECO:0000313" key="3">
    <source>
        <dbReference type="Proteomes" id="UP000298347"/>
    </source>
</evidence>
<comment type="caution">
    <text evidence="2">The sequence shown here is derived from an EMBL/GenBank/DDBJ whole genome shotgun (WGS) entry which is preliminary data.</text>
</comment>
<feature type="transmembrane region" description="Helical" evidence="1">
    <location>
        <begin position="37"/>
        <end position="61"/>
    </location>
</feature>
<evidence type="ECO:0000256" key="1">
    <source>
        <dbReference type="SAM" id="Phobius"/>
    </source>
</evidence>
<feature type="transmembrane region" description="Helical" evidence="1">
    <location>
        <begin position="6"/>
        <end position="30"/>
    </location>
</feature>
<dbReference type="AlphaFoldDB" id="A0A4Z0GV65"/>